<comment type="subcellular location">
    <subcellularLocation>
        <location evidence="23">Endomembrane system</location>
        <topology evidence="23">Single-pass type II membrane protein</topology>
    </subcellularLocation>
    <subcellularLocation>
        <location evidence="4">Golgi apparatus membrane</location>
        <topology evidence="4">Single-pass membrane protein</topology>
    </subcellularLocation>
</comment>
<evidence type="ECO:0000256" key="15">
    <source>
        <dbReference type="ARBA" id="ARBA00023054"/>
    </source>
</evidence>
<evidence type="ECO:0000256" key="8">
    <source>
        <dbReference type="ARBA" id="ARBA00022723"/>
    </source>
</evidence>
<keyword evidence="19" id="KW-0464">Manganese</keyword>
<dbReference type="InterPro" id="IPR001382">
    <property type="entry name" value="Glyco_hydro_47"/>
</dbReference>
<keyword evidence="16 29" id="KW-0472">Membrane</keyword>
<keyword evidence="14" id="KW-0333">Golgi apparatus</keyword>
<evidence type="ECO:0000256" key="29">
    <source>
        <dbReference type="SAM" id="Phobius"/>
    </source>
</evidence>
<feature type="binding site" evidence="25">
    <location>
        <position position="529"/>
    </location>
    <ligand>
        <name>Ca(2+)</name>
        <dbReference type="ChEBI" id="CHEBI:29108"/>
    </ligand>
</feature>
<dbReference type="Pfam" id="PF01532">
    <property type="entry name" value="Glyco_hydro_47"/>
    <property type="match status" value="1"/>
</dbReference>
<dbReference type="GO" id="GO:0004571">
    <property type="term" value="F:mannosyl-oligosaccharide 1,2-alpha-mannosidase activity"/>
    <property type="evidence" value="ECO:0007669"/>
    <property type="project" value="UniProtKB-EC"/>
</dbReference>
<evidence type="ECO:0000256" key="11">
    <source>
        <dbReference type="ARBA" id="ARBA00022842"/>
    </source>
</evidence>
<comment type="similarity">
    <text evidence="6 27">Belongs to the glycosyl hydrolase 47 family.</text>
</comment>
<evidence type="ECO:0000256" key="12">
    <source>
        <dbReference type="ARBA" id="ARBA00022968"/>
    </source>
</evidence>
<comment type="function">
    <text evidence="22">Class I alpha-mannosidase essential for early N-glycan processing. Progressively trims alpha-1,2-linked mannose residues. Produces Man(5)GlcNAc(2) from Man(8)GlcNAc(2), but only Man(6)GlcNAc(2) from Man(9)GlcNAc(2). Has difficulty acting on the terminal mannose of the b-branch. Involved in root development and cell wall biosynthesis.</text>
</comment>
<dbReference type="EC" id="3.2.1.-" evidence="27"/>
<keyword evidence="13 29" id="KW-1133">Transmembrane helix</keyword>
<protein>
    <recommendedName>
        <fullName evidence="27">alpha-1,2-Mannosidase</fullName>
        <ecNumber evidence="27">3.2.1.-</ecNumber>
    </recommendedName>
</protein>
<evidence type="ECO:0000256" key="17">
    <source>
        <dbReference type="ARBA" id="ARBA00023157"/>
    </source>
</evidence>
<evidence type="ECO:0000256" key="9">
    <source>
        <dbReference type="ARBA" id="ARBA00022801"/>
    </source>
</evidence>
<feature type="active site" description="Proton donor" evidence="24">
    <location>
        <position position="423"/>
    </location>
</feature>
<organism evidence="30 31">
    <name type="scientific">Asparagus officinalis</name>
    <name type="common">Garden asparagus</name>
    <dbReference type="NCBI Taxonomy" id="4686"/>
    <lineage>
        <taxon>Eukaryota</taxon>
        <taxon>Viridiplantae</taxon>
        <taxon>Streptophyta</taxon>
        <taxon>Embryophyta</taxon>
        <taxon>Tracheophyta</taxon>
        <taxon>Spermatophyta</taxon>
        <taxon>Magnoliopsida</taxon>
        <taxon>Liliopsida</taxon>
        <taxon>Asparagales</taxon>
        <taxon>Asparagaceae</taxon>
        <taxon>Asparagoideae</taxon>
        <taxon>Asparagus</taxon>
    </lineage>
</organism>
<keyword evidence="8 25" id="KW-0479">Metal-binding</keyword>
<evidence type="ECO:0000256" key="14">
    <source>
        <dbReference type="ARBA" id="ARBA00023034"/>
    </source>
</evidence>
<keyword evidence="18" id="KW-0325">Glycoprotein</keyword>
<dbReference type="PANTHER" id="PTHR11742:SF6">
    <property type="entry name" value="MANNOSYL-OLIGOSACCHARIDE ALPHA-1,2-MANNOSIDASE IA-RELATED"/>
    <property type="match status" value="1"/>
</dbReference>
<evidence type="ECO:0000256" key="21">
    <source>
        <dbReference type="ARBA" id="ARBA00048605"/>
    </source>
</evidence>
<evidence type="ECO:0000256" key="13">
    <source>
        <dbReference type="ARBA" id="ARBA00022989"/>
    </source>
</evidence>
<evidence type="ECO:0000256" key="2">
    <source>
        <dbReference type="ARBA" id="ARBA00001936"/>
    </source>
</evidence>
<dbReference type="GO" id="GO:0005509">
    <property type="term" value="F:calcium ion binding"/>
    <property type="evidence" value="ECO:0007669"/>
    <property type="project" value="InterPro"/>
</dbReference>
<keyword evidence="10 25" id="KW-0106">Calcium</keyword>
<keyword evidence="11" id="KW-0460">Magnesium</keyword>
<sequence length="568" mass="64961">MARRSSSSSRWRYLHPTYYLKRPKKLALIFIAFVVVTFFVWDRQSLLREHEEEISKLTEALNRLQDQLRRGEDGSVADETGSSGKDPLDLDPINDLRREKVKEAMLHAWNSYEKYAWGEDELQPQSKNGVNSFGGMGATLVDSLDTLYIMGLEDEFRKAKEWVANSLDFNKDYEASVFETTIRVVGGLLSAYDLSGDEVFLEKAKDITDRLLPAWDTPSGIPYNRINLARGNAHNSGWTGGDSILADSGTEQLEFIALSQRTGDPKYQQKAENVITQLQKTFPRDGLLPIFINPHTGTAAYHSTITFGAMGDSFYEYLLKVWIQGNKTETVKHYRDMWETSMEGLISLIRKTTPSSFSYICEKTGESLSDKMDELACFVPGMLALGSSGYGPEKAKKMLSLAEELAWTCYNFYQSTPTKLAGENYFFHAGQDMSVGTSWNILRPETVESLMYLWRYTGNKTYQEWGWNIFQAFEKNSRINSGYVGLKDVNTGDKDNMMQSFFLAETLKYLYLLFSPPSYISFDEWVFNTEAHPLRIVQRNNPQGSDEKLKPRPFLRRLGRKHGRSEYH</sequence>
<evidence type="ECO:0000256" key="26">
    <source>
        <dbReference type="PIRSR" id="PIRSR601382-3"/>
    </source>
</evidence>
<evidence type="ECO:0000256" key="6">
    <source>
        <dbReference type="ARBA" id="ARBA00007658"/>
    </source>
</evidence>
<evidence type="ECO:0000256" key="27">
    <source>
        <dbReference type="RuleBase" id="RU361193"/>
    </source>
</evidence>
<dbReference type="Proteomes" id="UP000243459">
    <property type="component" value="Chromosome 5"/>
</dbReference>
<dbReference type="GO" id="GO:0000139">
    <property type="term" value="C:Golgi membrane"/>
    <property type="evidence" value="ECO:0007669"/>
    <property type="project" value="UniProtKB-SubCell"/>
</dbReference>
<dbReference type="SUPFAM" id="SSF48225">
    <property type="entry name" value="Seven-hairpin glycosidases"/>
    <property type="match status" value="1"/>
</dbReference>
<dbReference type="OMA" id="WRMFKNI"/>
<dbReference type="GO" id="GO:0005975">
    <property type="term" value="P:carbohydrate metabolic process"/>
    <property type="evidence" value="ECO:0007669"/>
    <property type="project" value="InterPro"/>
</dbReference>
<evidence type="ECO:0000313" key="31">
    <source>
        <dbReference type="Proteomes" id="UP000243459"/>
    </source>
</evidence>
<keyword evidence="31" id="KW-1185">Reference proteome</keyword>
<dbReference type="InterPro" id="IPR012341">
    <property type="entry name" value="6hp_glycosidase-like_sf"/>
</dbReference>
<evidence type="ECO:0000256" key="3">
    <source>
        <dbReference type="ARBA" id="ARBA00001946"/>
    </source>
</evidence>
<evidence type="ECO:0000256" key="20">
    <source>
        <dbReference type="ARBA" id="ARBA00047669"/>
    </source>
</evidence>
<evidence type="ECO:0000256" key="10">
    <source>
        <dbReference type="ARBA" id="ARBA00022837"/>
    </source>
</evidence>
<evidence type="ECO:0000256" key="1">
    <source>
        <dbReference type="ARBA" id="ARBA00001913"/>
    </source>
</evidence>
<evidence type="ECO:0000256" key="28">
    <source>
        <dbReference type="SAM" id="MobiDB-lite"/>
    </source>
</evidence>
<gene>
    <name evidence="30" type="ORF">A4U43_C05F35260</name>
</gene>
<keyword evidence="9 27" id="KW-0378">Hydrolase</keyword>
<dbReference type="Gramene" id="ONK70586">
    <property type="protein sequence ID" value="ONK70586"/>
    <property type="gene ID" value="A4U43_C05F35260"/>
</dbReference>
<dbReference type="OrthoDB" id="8118055at2759"/>
<feature type="disulfide bond" evidence="26">
    <location>
        <begin position="377"/>
        <end position="409"/>
    </location>
</feature>
<comment type="catalytic activity">
    <reaction evidence="20">
        <text>N(4)-(alpha-D-Man-(1-&gt;2)-alpha-D-Man-(1-&gt;2)-alpha-D-Man-(1-&gt;3)-[alpha-D-Man-(1-&gt;3)-[alpha-D-Man-(1-&gt;2)-alpha-D-Man-(1-&gt;6)]-alpha-D-Man-(1-&gt;6)]-beta-D-Man-(1-&gt;4)-beta-D-GlcNAc-(1-&gt;4)-beta-D-GlcNAc)-L-asparaginyl-[protein] (N-glucan mannose isomer 8A1,2,3B1,3) + 3 H2O = N(4)-(alpha-D-Man-(1-&gt;3)-[alpha-D-Man-(1-&gt;3)-[alpha-D-Man-(1-&gt;6)]-alpha-D-Man-(1-&gt;6)]-beta-D-Man-(1-&gt;4)-beta-D-GlcNAc-(1-&gt;4)-beta-D-GlcNAc)-L-asparaginyl-[protein] (N-glucan mannose isomer 5A1,2) + 3 beta-D-mannose</text>
        <dbReference type="Rhea" id="RHEA:56028"/>
        <dbReference type="Rhea" id="RHEA-COMP:14358"/>
        <dbReference type="Rhea" id="RHEA-COMP:14367"/>
        <dbReference type="ChEBI" id="CHEBI:15377"/>
        <dbReference type="ChEBI" id="CHEBI:28563"/>
        <dbReference type="ChEBI" id="CHEBI:59087"/>
        <dbReference type="ChEBI" id="CHEBI:60628"/>
        <dbReference type="EC" id="3.2.1.113"/>
    </reaction>
</comment>
<keyword evidence="17 26" id="KW-1015">Disulfide bond</keyword>
<feature type="active site" evidence="24">
    <location>
        <position position="445"/>
    </location>
</feature>
<feature type="transmembrane region" description="Helical" evidence="29">
    <location>
        <begin position="26"/>
        <end position="41"/>
    </location>
</feature>
<evidence type="ECO:0000256" key="19">
    <source>
        <dbReference type="ARBA" id="ARBA00023211"/>
    </source>
</evidence>
<keyword evidence="15" id="KW-0175">Coiled coil</keyword>
<keyword evidence="12" id="KW-0735">Signal-anchor</keyword>
<dbReference type="PRINTS" id="PR00747">
    <property type="entry name" value="GLYHDRLASE47"/>
</dbReference>
<evidence type="ECO:0000256" key="25">
    <source>
        <dbReference type="PIRSR" id="PIRSR601382-2"/>
    </source>
</evidence>
<evidence type="ECO:0000313" key="30">
    <source>
        <dbReference type="EMBL" id="ONK70586.1"/>
    </source>
</evidence>
<evidence type="ECO:0000256" key="22">
    <source>
        <dbReference type="ARBA" id="ARBA00058858"/>
    </source>
</evidence>
<feature type="active site" evidence="24">
    <location>
        <position position="312"/>
    </location>
</feature>
<evidence type="ECO:0000256" key="5">
    <source>
        <dbReference type="ARBA" id="ARBA00004922"/>
    </source>
</evidence>
<dbReference type="InterPro" id="IPR050749">
    <property type="entry name" value="Glycosyl_Hydrolase_47"/>
</dbReference>
<comment type="pathway">
    <text evidence="5">Protein modification; protein glycosylation.</text>
</comment>
<evidence type="ECO:0000256" key="4">
    <source>
        <dbReference type="ARBA" id="ARBA00004194"/>
    </source>
</evidence>
<feature type="active site" description="Proton donor" evidence="24">
    <location>
        <position position="179"/>
    </location>
</feature>
<comment type="cofactor">
    <cofactor evidence="1 25">
        <name>Ca(2+)</name>
        <dbReference type="ChEBI" id="CHEBI:29108"/>
    </cofactor>
</comment>
<dbReference type="Gene3D" id="1.50.10.10">
    <property type="match status" value="1"/>
</dbReference>
<comment type="cofactor">
    <cofactor evidence="3">
        <name>Mg(2+)</name>
        <dbReference type="ChEBI" id="CHEBI:18420"/>
    </cofactor>
</comment>
<dbReference type="PANTHER" id="PTHR11742">
    <property type="entry name" value="MANNOSYL-OLIGOSACCHARIDE ALPHA-1,2-MANNOSIDASE-RELATED"/>
    <property type="match status" value="1"/>
</dbReference>
<dbReference type="InterPro" id="IPR036026">
    <property type="entry name" value="Seven-hairpin_glycosidases"/>
</dbReference>
<comment type="cofactor">
    <cofactor evidence="2">
        <name>Mn(2+)</name>
        <dbReference type="ChEBI" id="CHEBI:29035"/>
    </cofactor>
</comment>
<reference evidence="31" key="1">
    <citation type="journal article" date="2017" name="Nat. Commun.">
        <title>The asparagus genome sheds light on the origin and evolution of a young Y chromosome.</title>
        <authorList>
            <person name="Harkess A."/>
            <person name="Zhou J."/>
            <person name="Xu C."/>
            <person name="Bowers J.E."/>
            <person name="Van der Hulst R."/>
            <person name="Ayyampalayam S."/>
            <person name="Mercati F."/>
            <person name="Riccardi P."/>
            <person name="McKain M.R."/>
            <person name="Kakrana A."/>
            <person name="Tang H."/>
            <person name="Ray J."/>
            <person name="Groenendijk J."/>
            <person name="Arikit S."/>
            <person name="Mathioni S.M."/>
            <person name="Nakano M."/>
            <person name="Shan H."/>
            <person name="Telgmann-Rauber A."/>
            <person name="Kanno A."/>
            <person name="Yue Z."/>
            <person name="Chen H."/>
            <person name="Li W."/>
            <person name="Chen Y."/>
            <person name="Xu X."/>
            <person name="Zhang Y."/>
            <person name="Luo S."/>
            <person name="Chen H."/>
            <person name="Gao J."/>
            <person name="Mao Z."/>
            <person name="Pires J.C."/>
            <person name="Luo M."/>
            <person name="Kudrna D."/>
            <person name="Wing R.A."/>
            <person name="Meyers B.C."/>
            <person name="Yi K."/>
            <person name="Kong H."/>
            <person name="Lavrijsen P."/>
            <person name="Sunseri F."/>
            <person name="Falavigna A."/>
            <person name="Ye Y."/>
            <person name="Leebens-Mack J.H."/>
            <person name="Chen G."/>
        </authorList>
    </citation>
    <scope>NUCLEOTIDE SEQUENCE [LARGE SCALE GENOMIC DNA]</scope>
    <source>
        <strain evidence="31">cv. DH0086</strain>
    </source>
</reference>
<accession>A0A5P1EX13</accession>
<dbReference type="EMBL" id="CM007385">
    <property type="protein sequence ID" value="ONK70586.1"/>
    <property type="molecule type" value="Genomic_DNA"/>
</dbReference>
<proteinExistence type="inferred from homology"/>
<evidence type="ECO:0000256" key="23">
    <source>
        <dbReference type="ARBA" id="ARBA00060399"/>
    </source>
</evidence>
<dbReference type="GO" id="GO:0006491">
    <property type="term" value="P:N-glycan processing"/>
    <property type="evidence" value="ECO:0007669"/>
    <property type="project" value="UniProtKB-ARBA"/>
</dbReference>
<keyword evidence="7 29" id="KW-0812">Transmembrane</keyword>
<evidence type="ECO:0000256" key="16">
    <source>
        <dbReference type="ARBA" id="ARBA00023136"/>
    </source>
</evidence>
<dbReference type="AlphaFoldDB" id="A0A5P1EX13"/>
<name>A0A5P1EX13_ASPOF</name>
<feature type="region of interest" description="Disordered" evidence="28">
    <location>
        <begin position="68"/>
        <end position="90"/>
    </location>
</feature>
<dbReference type="FunFam" id="1.50.10.10:FF:000024">
    <property type="entry name" value="alpha-1,2-Mannosidase"/>
    <property type="match status" value="1"/>
</dbReference>
<dbReference type="GO" id="GO:0005783">
    <property type="term" value="C:endoplasmic reticulum"/>
    <property type="evidence" value="ECO:0007669"/>
    <property type="project" value="TreeGrafter"/>
</dbReference>
<evidence type="ECO:0000256" key="18">
    <source>
        <dbReference type="ARBA" id="ARBA00023180"/>
    </source>
</evidence>
<keyword evidence="27" id="KW-0326">Glycosidase</keyword>
<evidence type="ECO:0000256" key="7">
    <source>
        <dbReference type="ARBA" id="ARBA00022692"/>
    </source>
</evidence>
<evidence type="ECO:0000256" key="24">
    <source>
        <dbReference type="PIRSR" id="PIRSR601382-1"/>
    </source>
</evidence>
<comment type="catalytic activity">
    <reaction evidence="21">
        <text>N(4)-(alpha-D-Man-(1-&gt;2)-alpha-D-Man-(1-&gt;2)-alpha-D-Man-(1-&gt;3)-[alpha-D-Man-(1-&gt;2)-alpha-D-Man-(1-&gt;3)-[alpha-D-Man-(1-&gt;2)-alpha-D-Man-(1-&gt;6)]-alpha-D-Man-(1-&gt;6)]-beta-D-Man-(1-&gt;4)-beta-D-GlcNAc-(1-&gt;4)-beta-D-GlcNAc)-L-asparaginyl-[protein] (N-glucan mannose isomer 9A1,2,3B1,2,3) + 4 H2O = N(4)-(alpha-D-Man-(1-&gt;3)-[alpha-D-Man-(1-&gt;3)-[alpha-D-Man-(1-&gt;6)]-alpha-D-Man-(1-&gt;6)]-beta-D-Man-(1-&gt;4)-beta-D-GlcNAc-(1-&gt;4)-beta-D-GlcNAc)-L-asparaginyl-[protein] (N-glucan mannose isomer 5A1,2) + 4 beta-D-mannose</text>
        <dbReference type="Rhea" id="RHEA:56008"/>
        <dbReference type="Rhea" id="RHEA-COMP:14356"/>
        <dbReference type="Rhea" id="RHEA-COMP:14367"/>
        <dbReference type="ChEBI" id="CHEBI:15377"/>
        <dbReference type="ChEBI" id="CHEBI:28563"/>
        <dbReference type="ChEBI" id="CHEBI:59087"/>
        <dbReference type="ChEBI" id="CHEBI:139493"/>
        <dbReference type="EC" id="3.2.1.113"/>
    </reaction>
</comment>